<dbReference type="SUPFAM" id="SSF47789">
    <property type="entry name" value="C-terminal domain of RNA polymerase alpha subunit"/>
    <property type="match status" value="1"/>
</dbReference>
<reference evidence="2 3" key="1">
    <citation type="submission" date="2019-02" db="EMBL/GenBank/DDBJ databases">
        <title>Marinobacter halodurans sp. nov., a marine bacterium isolated from sea tidal flat.</title>
        <authorList>
            <person name="Yoo Y."/>
            <person name="Lee D.W."/>
            <person name="Kim B.S."/>
            <person name="Kim J.-J."/>
        </authorList>
    </citation>
    <scope>NUCLEOTIDE SEQUENCE [LARGE SCALE GENOMIC DNA]</scope>
    <source>
        <strain evidence="2 3">YJ-S3-2</strain>
    </source>
</reference>
<sequence>MSRFPRFHLYQWDRSLLRFELHEIADNTEDLKRCEGIMRPGVTLILLAEKPERYWVARSSIGSNYSVSSGHVVLMCPGSYELVHRAGIFSKQFLAQCRLYSPSGDLMRLGATEPGKSAALEDPARPQKDHSLIPCSNASDAFVWNVLQVESLANRLIQHDVSTWEEFCRRYFEFGMPTAVEVAAAVKQSVQQYVIGECRNGASVTVIADGIIKLAQAMPPWNVGDISIANVRVANALQIGQIRTIKDLQWCNPVNLIKLPNFGERSLRQLLDILIGETSGVKATSSEGGARAAAG</sequence>
<keyword evidence="3" id="KW-1185">Reference proteome</keyword>
<comment type="caution">
    <text evidence="2">The sequence shown here is derived from an EMBL/GenBank/DDBJ whole genome shotgun (WGS) entry which is preliminary data.</text>
</comment>
<dbReference type="InterPro" id="IPR011260">
    <property type="entry name" value="RNAP_asu_C"/>
</dbReference>
<dbReference type="Gene3D" id="1.10.150.20">
    <property type="entry name" value="5' to 3' exonuclease, C-terminal subdomain"/>
    <property type="match status" value="1"/>
</dbReference>
<protein>
    <recommendedName>
        <fullName evidence="1">RNA polymerase alpha subunit C-terminal domain-containing protein</fullName>
    </recommendedName>
</protein>
<feature type="domain" description="RNA polymerase alpha subunit C-terminal" evidence="1">
    <location>
        <begin position="231"/>
        <end position="274"/>
    </location>
</feature>
<name>A0ABY1ZRI8_9GAMM</name>
<evidence type="ECO:0000313" key="3">
    <source>
        <dbReference type="Proteomes" id="UP000313645"/>
    </source>
</evidence>
<evidence type="ECO:0000259" key="1">
    <source>
        <dbReference type="Pfam" id="PF03118"/>
    </source>
</evidence>
<dbReference type="Proteomes" id="UP000313645">
    <property type="component" value="Unassembled WGS sequence"/>
</dbReference>
<evidence type="ECO:0000313" key="2">
    <source>
        <dbReference type="EMBL" id="TBW57485.1"/>
    </source>
</evidence>
<organism evidence="2 3">
    <name type="scientific">Marinobacter halodurans</name>
    <dbReference type="NCBI Taxonomy" id="2528979"/>
    <lineage>
        <taxon>Bacteria</taxon>
        <taxon>Pseudomonadati</taxon>
        <taxon>Pseudomonadota</taxon>
        <taxon>Gammaproteobacteria</taxon>
        <taxon>Pseudomonadales</taxon>
        <taxon>Marinobacteraceae</taxon>
        <taxon>Marinobacter</taxon>
    </lineage>
</organism>
<dbReference type="EMBL" id="SJDL01000008">
    <property type="protein sequence ID" value="TBW57485.1"/>
    <property type="molecule type" value="Genomic_DNA"/>
</dbReference>
<proteinExistence type="predicted"/>
<dbReference type="Pfam" id="PF03118">
    <property type="entry name" value="RNA_pol_A_CTD"/>
    <property type="match status" value="1"/>
</dbReference>
<accession>A0ABY1ZRI8</accession>
<gene>
    <name evidence="2" type="ORF">EZI54_07440</name>
</gene>